<name>A0AAD9ILD9_PROWI</name>
<protein>
    <submittedName>
        <fullName evidence="1">Uncharacterized protein</fullName>
    </submittedName>
</protein>
<evidence type="ECO:0000313" key="2">
    <source>
        <dbReference type="Proteomes" id="UP001255856"/>
    </source>
</evidence>
<dbReference type="EMBL" id="JASFZW010000003">
    <property type="protein sequence ID" value="KAK2079330.1"/>
    <property type="molecule type" value="Genomic_DNA"/>
</dbReference>
<comment type="caution">
    <text evidence="1">The sequence shown here is derived from an EMBL/GenBank/DDBJ whole genome shotgun (WGS) entry which is preliminary data.</text>
</comment>
<organism evidence="1 2">
    <name type="scientific">Prototheca wickerhamii</name>
    <dbReference type="NCBI Taxonomy" id="3111"/>
    <lineage>
        <taxon>Eukaryota</taxon>
        <taxon>Viridiplantae</taxon>
        <taxon>Chlorophyta</taxon>
        <taxon>core chlorophytes</taxon>
        <taxon>Trebouxiophyceae</taxon>
        <taxon>Chlorellales</taxon>
        <taxon>Chlorellaceae</taxon>
        <taxon>Prototheca</taxon>
    </lineage>
</organism>
<sequence length="72" mass="7793">MADVVDYLYTNNYMSETDYTLAEFQERLYVDGLYEYCDLPLDAPTPAPADDTPAPAPAVAALATVAAALVML</sequence>
<keyword evidence="2" id="KW-1185">Reference proteome</keyword>
<gene>
    <name evidence="1" type="ORF">QBZ16_003021</name>
</gene>
<dbReference type="AlphaFoldDB" id="A0AAD9ILD9"/>
<proteinExistence type="predicted"/>
<reference evidence="1" key="1">
    <citation type="submission" date="2021-01" db="EMBL/GenBank/DDBJ databases">
        <authorList>
            <person name="Eckstrom K.M.E."/>
        </authorList>
    </citation>
    <scope>NUCLEOTIDE SEQUENCE</scope>
    <source>
        <strain evidence="1">UVCC 0001</strain>
    </source>
</reference>
<evidence type="ECO:0000313" key="1">
    <source>
        <dbReference type="EMBL" id="KAK2079330.1"/>
    </source>
</evidence>
<accession>A0AAD9ILD9</accession>
<dbReference type="Proteomes" id="UP001255856">
    <property type="component" value="Unassembled WGS sequence"/>
</dbReference>